<evidence type="ECO:0000313" key="3">
    <source>
        <dbReference type="Proteomes" id="UP000235786"/>
    </source>
</evidence>
<reference evidence="2 3" key="1">
    <citation type="submission" date="2016-04" db="EMBL/GenBank/DDBJ databases">
        <title>A degradative enzymes factory behind the ericoid mycorrhizal symbiosis.</title>
        <authorList>
            <consortium name="DOE Joint Genome Institute"/>
            <person name="Martino E."/>
            <person name="Morin E."/>
            <person name="Grelet G."/>
            <person name="Kuo A."/>
            <person name="Kohler A."/>
            <person name="Daghino S."/>
            <person name="Barry K."/>
            <person name="Choi C."/>
            <person name="Cichocki N."/>
            <person name="Clum A."/>
            <person name="Copeland A."/>
            <person name="Hainaut M."/>
            <person name="Haridas S."/>
            <person name="Labutti K."/>
            <person name="Lindquist E."/>
            <person name="Lipzen A."/>
            <person name="Khouja H.-R."/>
            <person name="Murat C."/>
            <person name="Ohm R."/>
            <person name="Olson A."/>
            <person name="Spatafora J."/>
            <person name="Veneault-Fourrey C."/>
            <person name="Henrissat B."/>
            <person name="Grigoriev I."/>
            <person name="Martin F."/>
            <person name="Perotto S."/>
        </authorList>
    </citation>
    <scope>NUCLEOTIDE SEQUENCE [LARGE SCALE GENOMIC DNA]</scope>
    <source>
        <strain evidence="2 3">F</strain>
    </source>
</reference>
<protein>
    <recommendedName>
        <fullName evidence="1">C2H2-type domain-containing protein</fullName>
    </recommendedName>
</protein>
<sequence>MAYPFNAGTRHPCEIEDCDADFARLADKQRHVREHHGDLLHCPEPGCSWPGAKRRSRLDLHRQKEHGNIQKVALIVPVGFGSTSPEQSSYILAQAAQPESSSTGQNIIPISNGRLKAFSDQVWGQQQPRMVLSMTHRAILVPLAAQPTLFSL</sequence>
<organism evidence="2 3">
    <name type="scientific">Hyaloscypha variabilis (strain UAMH 11265 / GT02V1 / F)</name>
    <name type="common">Meliniomyces variabilis</name>
    <dbReference type="NCBI Taxonomy" id="1149755"/>
    <lineage>
        <taxon>Eukaryota</taxon>
        <taxon>Fungi</taxon>
        <taxon>Dikarya</taxon>
        <taxon>Ascomycota</taxon>
        <taxon>Pezizomycotina</taxon>
        <taxon>Leotiomycetes</taxon>
        <taxon>Helotiales</taxon>
        <taxon>Hyaloscyphaceae</taxon>
        <taxon>Hyaloscypha</taxon>
        <taxon>Hyaloscypha variabilis</taxon>
    </lineage>
</organism>
<dbReference type="Proteomes" id="UP000235786">
    <property type="component" value="Unassembled WGS sequence"/>
</dbReference>
<evidence type="ECO:0000313" key="2">
    <source>
        <dbReference type="EMBL" id="PMD40810.1"/>
    </source>
</evidence>
<accession>A0A2J6RQM6</accession>
<name>A0A2J6RQM6_HYAVF</name>
<dbReference type="AlphaFoldDB" id="A0A2J6RQM6"/>
<gene>
    <name evidence="2" type="ORF">L207DRAFT_346078</name>
</gene>
<evidence type="ECO:0000259" key="1">
    <source>
        <dbReference type="PROSITE" id="PS00028"/>
    </source>
</evidence>
<dbReference type="EMBL" id="KZ613945">
    <property type="protein sequence ID" value="PMD40810.1"/>
    <property type="molecule type" value="Genomic_DNA"/>
</dbReference>
<dbReference type="SMART" id="SM00355">
    <property type="entry name" value="ZnF_C2H2"/>
    <property type="match status" value="2"/>
</dbReference>
<dbReference type="PROSITE" id="PS00028">
    <property type="entry name" value="ZINC_FINGER_C2H2_1"/>
    <property type="match status" value="1"/>
</dbReference>
<dbReference type="InterPro" id="IPR013087">
    <property type="entry name" value="Znf_C2H2_type"/>
</dbReference>
<keyword evidence="3" id="KW-1185">Reference proteome</keyword>
<dbReference type="OrthoDB" id="3463188at2759"/>
<proteinExistence type="predicted"/>
<feature type="domain" description="C2H2-type" evidence="1">
    <location>
        <begin position="13"/>
        <end position="36"/>
    </location>
</feature>